<feature type="compositionally biased region" description="Low complexity" evidence="3">
    <location>
        <begin position="1417"/>
        <end position="1429"/>
    </location>
</feature>
<dbReference type="PROSITE" id="PS50097">
    <property type="entry name" value="BTB"/>
    <property type="match status" value="2"/>
</dbReference>
<feature type="compositionally biased region" description="Low complexity" evidence="3">
    <location>
        <begin position="25"/>
        <end position="39"/>
    </location>
</feature>
<dbReference type="SUPFAM" id="SSF48403">
    <property type="entry name" value="Ankyrin repeat"/>
    <property type="match status" value="1"/>
</dbReference>
<dbReference type="InterPro" id="IPR051625">
    <property type="entry name" value="Signaling_Regulatory_Domain"/>
</dbReference>
<dbReference type="CDD" id="cd18186">
    <property type="entry name" value="BTB_POZ_ZBTB_KLHL-like"/>
    <property type="match status" value="2"/>
</dbReference>
<evidence type="ECO:0000256" key="1">
    <source>
        <dbReference type="ARBA" id="ARBA00022737"/>
    </source>
</evidence>
<accession>A0ABP1E1L0</accession>
<evidence type="ECO:0000259" key="4">
    <source>
        <dbReference type="PROSITE" id="PS50097"/>
    </source>
</evidence>
<dbReference type="InterPro" id="IPR000210">
    <property type="entry name" value="BTB/POZ_dom"/>
</dbReference>
<dbReference type="EMBL" id="OZ037951">
    <property type="protein sequence ID" value="CAL1713926.1"/>
    <property type="molecule type" value="Genomic_DNA"/>
</dbReference>
<feature type="region of interest" description="Disordered" evidence="3">
    <location>
        <begin position="584"/>
        <end position="608"/>
    </location>
</feature>
<feature type="compositionally biased region" description="Low complexity" evidence="3">
    <location>
        <begin position="1278"/>
        <end position="1299"/>
    </location>
</feature>
<dbReference type="Pfam" id="PF00651">
    <property type="entry name" value="BTB"/>
    <property type="match status" value="1"/>
</dbReference>
<name>A0ABP1E1L0_9APHY</name>
<evidence type="ECO:0000256" key="2">
    <source>
        <dbReference type="PROSITE-ProRule" id="PRU00235"/>
    </source>
</evidence>
<gene>
    <name evidence="5" type="ORF">GFSPODELE1_LOCUS9552</name>
</gene>
<reference evidence="6" key="1">
    <citation type="submission" date="2024-04" db="EMBL/GenBank/DDBJ databases">
        <authorList>
            <person name="Shaw F."/>
            <person name="Minotto A."/>
        </authorList>
    </citation>
    <scope>NUCLEOTIDE SEQUENCE [LARGE SCALE GENOMIC DNA]</scope>
</reference>
<dbReference type="Gene3D" id="2.130.10.30">
    <property type="entry name" value="Regulator of chromosome condensation 1/beta-lactamase-inhibitor protein II"/>
    <property type="match status" value="1"/>
</dbReference>
<feature type="region of interest" description="Disordered" evidence="3">
    <location>
        <begin position="1117"/>
        <end position="1142"/>
    </location>
</feature>
<dbReference type="SMART" id="SM00225">
    <property type="entry name" value="BTB"/>
    <property type="match status" value="2"/>
</dbReference>
<feature type="region of interest" description="Disordered" evidence="3">
    <location>
        <begin position="1045"/>
        <end position="1103"/>
    </location>
</feature>
<evidence type="ECO:0000256" key="3">
    <source>
        <dbReference type="SAM" id="MobiDB-lite"/>
    </source>
</evidence>
<protein>
    <recommendedName>
        <fullName evidence="4">BTB domain-containing protein</fullName>
    </recommendedName>
</protein>
<feature type="domain" description="BTB" evidence="4">
    <location>
        <begin position="657"/>
        <end position="753"/>
    </location>
</feature>
<dbReference type="PANTHER" id="PTHR22872">
    <property type="entry name" value="BTK-BINDING PROTEIN-RELATED"/>
    <property type="match status" value="1"/>
</dbReference>
<feature type="repeat" description="RCC1" evidence="2">
    <location>
        <begin position="152"/>
        <end position="217"/>
    </location>
</feature>
<dbReference type="InterPro" id="IPR009091">
    <property type="entry name" value="RCC1/BLIP-II"/>
</dbReference>
<keyword evidence="1" id="KW-0677">Repeat</keyword>
<proteinExistence type="predicted"/>
<organism evidence="5 6">
    <name type="scientific">Somion occarium</name>
    <dbReference type="NCBI Taxonomy" id="3059160"/>
    <lineage>
        <taxon>Eukaryota</taxon>
        <taxon>Fungi</taxon>
        <taxon>Dikarya</taxon>
        <taxon>Basidiomycota</taxon>
        <taxon>Agaricomycotina</taxon>
        <taxon>Agaricomycetes</taxon>
        <taxon>Polyporales</taxon>
        <taxon>Cerrenaceae</taxon>
        <taxon>Somion</taxon>
    </lineage>
</organism>
<dbReference type="InterPro" id="IPR011333">
    <property type="entry name" value="SKP1/BTB/POZ_sf"/>
</dbReference>
<dbReference type="SUPFAM" id="SSF54695">
    <property type="entry name" value="POZ domain"/>
    <property type="match status" value="2"/>
</dbReference>
<evidence type="ECO:0000313" key="5">
    <source>
        <dbReference type="EMBL" id="CAL1713926.1"/>
    </source>
</evidence>
<dbReference type="PANTHER" id="PTHR22872:SF2">
    <property type="entry name" value="INHIBITOR OF BRUTON TYROSINE KINASE"/>
    <property type="match status" value="1"/>
</dbReference>
<sequence>MSLLHAYFHARNQQAFKRLLDTPHGSSSNGQPSSSGGRSWNRPSPLSSDLNVNVRDALGRTVLHLAAASTAPSAPEYIRMLLAHPHINVNLQDYESHWTALHHALYHGNIATALLLLQRNDIEPDLKDLEGYRAFDLYNSTVEHTKPDKGNGLLYTWGTNRNASLGLGDPDDRTFPDLVVLERPDTSSVDTLDTRFQPVFVDKVAMAKLHTAVLTNEPRNNIRLCGFGSGGRLGPGNHTQYAFQSIPLPSSTGPPPSQYSQYGATSGSSQRIVEIALGQDHTLALTAAGEVLSWGLNRFSQLGYVVEGATNLLNGTKEEIQSMPRKVPSLKNKFIIGVAACKTASVCWVENEVWTWGTNGGQLGYDRSAHPVQVTPRIVTKITQSVLSIAITDSAMACLLETNDVVCLCNDIYFKINFPTQTFPSEIATYRPPQAVRNASIQKITSCENTFAALSSNGELFMFTLPSAGVVKPQRVWALRKQFSAVTDVALGADSSIIICTESGHVFVRSRTFKSISSTGSAAGGSSAKTFKFQRVPSIHRVKSVCANSTGAFGAIKLETGAQDVKVEGPLIQESLAHIQPYVPWDETTSEDDGSSERSSDIVKSGMEVEEVDDDDDAAISMDAREIVRLCRLLLQDRLARKDTGGLFNSSDLSFGADLIVRTQSGTELPCHKLVLAARSSVLSSILEGTDVIHNRDWNISIKLASPSKRCTTCYCPDGLRLAPWAKKSHLMISGVHPLSVLVLLEYLYTDEVLAIWDPRISRLVQGHLTSLKTKSAVIKLELQRLAQLLDLPFLSKVLDAPVKRTPEPSMAANLLHLSETIQSSWKDMSSEHPSKPDVVLVFADREVPCHSTVLRSRSELFAAFFDDEQWTKRRWTEEDLVRVDLSHMRWNTASYVVKFLYGGDVRMFDVMEFINTVDELVEFMFEIMACANELLLDRLFLICASVIVKRVNITNACLVLNEASYYNVIPLIRSIQQYIAINLETFLESHLLDDLPNDLLRQLSVFVREQQASKSPVSRSGILTNMAMEKHKEWLAMEDFPQPITKTSRHPSRIVSSAKLSPPTPSRKKERSLGSIISPSTSPALRPQISPLAPQPPHVGPAEDEVFMMDETVPSLNLNQSAGPSIKLESQGQSGKPTVSWKVSSVPKVDMKAIMAEAATSRLIGSRTSSSSNLQQAATGVAADAANWRTPQQTNRPLPETPERPAPRNASGSPWRVPSVGTLAAPSSPPGTPPTGSQVQAPPSRGKETSLPSASKPPLVTRSSVGYREPMTPPRMPGMGPVFTPSKQGPSKPGPSSGAHRVSNGTAWTLPPVQPSVKPASSGSSMSFTAIQMAQLEQETVPVKDKRSLKEIQEEEQARQVEEDFMKWWAAEEERVKQEEQAIVAALAPSRPQQQKAKKGKAKGSSAQGPNPKPSRQTQEPQVQQRQEQAGDGVRKRNRRPVGKKEAKVPQAPGPQ</sequence>
<feature type="region of interest" description="Disordered" evidence="3">
    <location>
        <begin position="1164"/>
        <end position="1325"/>
    </location>
</feature>
<dbReference type="Proteomes" id="UP001497453">
    <property type="component" value="Chromosome 8"/>
</dbReference>
<dbReference type="Pfam" id="PF12796">
    <property type="entry name" value="Ank_2"/>
    <property type="match status" value="1"/>
</dbReference>
<dbReference type="SUPFAM" id="SSF50985">
    <property type="entry name" value="RCC1/BLIP-II"/>
    <property type="match status" value="1"/>
</dbReference>
<dbReference type="Gene3D" id="3.30.710.10">
    <property type="entry name" value="Potassium Channel Kv1.1, Chain A"/>
    <property type="match status" value="2"/>
</dbReference>
<dbReference type="InterPro" id="IPR002110">
    <property type="entry name" value="Ankyrin_rpt"/>
</dbReference>
<dbReference type="SMART" id="SM00248">
    <property type="entry name" value="ANK"/>
    <property type="match status" value="2"/>
</dbReference>
<dbReference type="Gene3D" id="1.25.40.20">
    <property type="entry name" value="Ankyrin repeat-containing domain"/>
    <property type="match status" value="1"/>
</dbReference>
<dbReference type="InterPro" id="IPR000408">
    <property type="entry name" value="Reg_chr_condens"/>
</dbReference>
<feature type="domain" description="BTB" evidence="4">
    <location>
        <begin position="837"/>
        <end position="910"/>
    </location>
</feature>
<dbReference type="InterPro" id="IPR036770">
    <property type="entry name" value="Ankyrin_rpt-contain_sf"/>
</dbReference>
<dbReference type="Pfam" id="PF13540">
    <property type="entry name" value="RCC1_2"/>
    <property type="match status" value="1"/>
</dbReference>
<feature type="compositionally biased region" description="Low complexity" evidence="3">
    <location>
        <begin position="1164"/>
        <end position="1187"/>
    </location>
</feature>
<feature type="repeat" description="RCC1" evidence="2">
    <location>
        <begin position="289"/>
        <end position="351"/>
    </location>
</feature>
<evidence type="ECO:0000313" key="6">
    <source>
        <dbReference type="Proteomes" id="UP001497453"/>
    </source>
</evidence>
<dbReference type="PROSITE" id="PS50012">
    <property type="entry name" value="RCC1_3"/>
    <property type="match status" value="3"/>
</dbReference>
<feature type="region of interest" description="Disordered" evidence="3">
    <location>
        <begin position="1385"/>
        <end position="1457"/>
    </location>
</feature>
<keyword evidence="6" id="KW-1185">Reference proteome</keyword>
<feature type="region of interest" description="Disordered" evidence="3">
    <location>
        <begin position="20"/>
        <end position="46"/>
    </location>
</feature>
<feature type="repeat" description="RCC1" evidence="2">
    <location>
        <begin position="220"/>
        <end position="288"/>
    </location>
</feature>